<dbReference type="AlphaFoldDB" id="A0AB33JTN7"/>
<sequence>MNKNQETKKRTYVRPSIQIVGMQTESLLQQASGQHEHIGQGGTTGDAKRGFFDFEDEEEENSTLQGYNLWED</sequence>
<evidence type="ECO:0000313" key="2">
    <source>
        <dbReference type="EMBL" id="BFO81945.1"/>
    </source>
</evidence>
<organism evidence="2">
    <name type="scientific">Prevotella sp. GTC17262</name>
    <dbReference type="NCBI Taxonomy" id="3236797"/>
    <lineage>
        <taxon>Bacteria</taxon>
        <taxon>Pseudomonadati</taxon>
        <taxon>Bacteroidota</taxon>
        <taxon>Bacteroidia</taxon>
        <taxon>Bacteroidales</taxon>
        <taxon>Prevotellaceae</taxon>
        <taxon>Prevotella</taxon>
    </lineage>
</organism>
<protein>
    <recommendedName>
        <fullName evidence="3">Toxin PIN</fullName>
    </recommendedName>
</protein>
<gene>
    <name evidence="2" type="ORF">GTC17262_21360</name>
</gene>
<reference evidence="2" key="1">
    <citation type="submission" date="2024-07" db="EMBL/GenBank/DDBJ databases">
        <title>Complete genome sequence of Prevotella sp. YM-2024 GTC17262.</title>
        <authorList>
            <person name="Hayashi M."/>
            <person name="Muto Y."/>
            <person name="Tanaka K."/>
            <person name="Niwa H."/>
        </authorList>
    </citation>
    <scope>NUCLEOTIDE SEQUENCE</scope>
    <source>
        <strain evidence="2">GTC17262</strain>
    </source>
</reference>
<evidence type="ECO:0008006" key="3">
    <source>
        <dbReference type="Google" id="ProtNLM"/>
    </source>
</evidence>
<proteinExistence type="predicted"/>
<feature type="region of interest" description="Disordered" evidence="1">
    <location>
        <begin position="30"/>
        <end position="49"/>
    </location>
</feature>
<name>A0AB33JTN7_9BACT</name>
<evidence type="ECO:0000256" key="1">
    <source>
        <dbReference type="SAM" id="MobiDB-lite"/>
    </source>
</evidence>
<dbReference type="EMBL" id="AP035789">
    <property type="protein sequence ID" value="BFO81945.1"/>
    <property type="molecule type" value="Genomic_DNA"/>
</dbReference>
<accession>A0AB33JTN7</accession>